<dbReference type="GO" id="GO:0016485">
    <property type="term" value="P:protein processing"/>
    <property type="evidence" value="ECO:0007669"/>
    <property type="project" value="TreeGrafter"/>
</dbReference>
<dbReference type="Pfam" id="PF05649">
    <property type="entry name" value="Peptidase_M13_N"/>
    <property type="match status" value="1"/>
</dbReference>
<evidence type="ECO:0000259" key="1">
    <source>
        <dbReference type="Pfam" id="PF05649"/>
    </source>
</evidence>
<dbReference type="InterPro" id="IPR000718">
    <property type="entry name" value="Peptidase_M13"/>
</dbReference>
<organism evidence="2 3">
    <name type="scientific">Gonapodya prolifera (strain JEL478)</name>
    <name type="common">Monoblepharis prolifera</name>
    <dbReference type="NCBI Taxonomy" id="1344416"/>
    <lineage>
        <taxon>Eukaryota</taxon>
        <taxon>Fungi</taxon>
        <taxon>Fungi incertae sedis</taxon>
        <taxon>Chytridiomycota</taxon>
        <taxon>Chytridiomycota incertae sedis</taxon>
        <taxon>Monoblepharidomycetes</taxon>
        <taxon>Monoblepharidales</taxon>
        <taxon>Gonapodyaceae</taxon>
        <taxon>Gonapodya</taxon>
    </lineage>
</organism>
<accession>A0A139AFW4</accession>
<dbReference type="GO" id="GO:0005886">
    <property type="term" value="C:plasma membrane"/>
    <property type="evidence" value="ECO:0007669"/>
    <property type="project" value="TreeGrafter"/>
</dbReference>
<dbReference type="InterPro" id="IPR008753">
    <property type="entry name" value="Peptidase_M13_N"/>
</dbReference>
<gene>
    <name evidence="2" type="ORF">M427DRAFT_32086</name>
</gene>
<dbReference type="Proteomes" id="UP000070544">
    <property type="component" value="Unassembled WGS sequence"/>
</dbReference>
<dbReference type="SUPFAM" id="SSF55486">
    <property type="entry name" value="Metalloproteases ('zincins'), catalytic domain"/>
    <property type="match status" value="1"/>
</dbReference>
<dbReference type="OrthoDB" id="6475849at2759"/>
<dbReference type="PROSITE" id="PS51885">
    <property type="entry name" value="NEPRILYSIN"/>
    <property type="match status" value="1"/>
</dbReference>
<dbReference type="GO" id="GO:0004222">
    <property type="term" value="F:metalloendopeptidase activity"/>
    <property type="evidence" value="ECO:0007669"/>
    <property type="project" value="InterPro"/>
</dbReference>
<proteinExistence type="predicted"/>
<dbReference type="PANTHER" id="PTHR11733">
    <property type="entry name" value="ZINC METALLOPROTEASE FAMILY M13 NEPRILYSIN-RELATED"/>
    <property type="match status" value="1"/>
</dbReference>
<sequence>MNTPGSLATADCSAKASRAGAVISALPLPDFEEDEGRETVRHNEDVEAWVEVFRMRRSAVGRRRAGGSLSSATPVSLGVLGVEVNLGGNGAGGSRENCAQLCTTKECVVESAAIVSSLNTAVSPCDDFFEFACGGWLKSHPIPESKYSVNQFDALEDKNKSILKSIFESPYTNTVQHSTNDSAMEAVGAAPLLEFSAELDKQWPNLGTVAGFAPRAGIRGLVTVGASHGDPG</sequence>
<dbReference type="STRING" id="1344416.A0A139AFW4"/>
<keyword evidence="3" id="KW-1185">Reference proteome</keyword>
<evidence type="ECO:0000313" key="3">
    <source>
        <dbReference type="Proteomes" id="UP000070544"/>
    </source>
</evidence>
<evidence type="ECO:0000313" key="2">
    <source>
        <dbReference type="EMBL" id="KXS15650.1"/>
    </source>
</evidence>
<feature type="domain" description="Peptidase M13 N-terminal" evidence="1">
    <location>
        <begin position="124"/>
        <end position="201"/>
    </location>
</feature>
<reference evidence="2 3" key="1">
    <citation type="journal article" date="2015" name="Genome Biol. Evol.">
        <title>Phylogenomic analyses indicate that early fungi evolved digesting cell walls of algal ancestors of land plants.</title>
        <authorList>
            <person name="Chang Y."/>
            <person name="Wang S."/>
            <person name="Sekimoto S."/>
            <person name="Aerts A.L."/>
            <person name="Choi C."/>
            <person name="Clum A."/>
            <person name="LaButti K.M."/>
            <person name="Lindquist E.A."/>
            <person name="Yee Ngan C."/>
            <person name="Ohm R.A."/>
            <person name="Salamov A.A."/>
            <person name="Grigoriev I.V."/>
            <person name="Spatafora J.W."/>
            <person name="Berbee M.L."/>
        </authorList>
    </citation>
    <scope>NUCLEOTIDE SEQUENCE [LARGE SCALE GENOMIC DNA]</scope>
    <source>
        <strain evidence="2 3">JEL478</strain>
    </source>
</reference>
<dbReference type="EMBL" id="KQ965760">
    <property type="protein sequence ID" value="KXS15650.1"/>
    <property type="molecule type" value="Genomic_DNA"/>
</dbReference>
<dbReference type="Gene3D" id="3.40.390.10">
    <property type="entry name" value="Collagenase (Catalytic Domain)"/>
    <property type="match status" value="1"/>
</dbReference>
<protein>
    <submittedName>
        <fullName evidence="2">Zincin</fullName>
    </submittedName>
</protein>
<dbReference type="PANTHER" id="PTHR11733:SF237">
    <property type="entry name" value="NEPRILYSIN-LIKE 4"/>
    <property type="match status" value="1"/>
</dbReference>
<dbReference type="InterPro" id="IPR024079">
    <property type="entry name" value="MetalloPept_cat_dom_sf"/>
</dbReference>
<dbReference type="AlphaFoldDB" id="A0A139AFW4"/>
<name>A0A139AFW4_GONPJ</name>